<feature type="binding site" evidence="18">
    <location>
        <position position="76"/>
    </location>
    <ligand>
        <name>Zn(2+)</name>
        <dbReference type="ChEBI" id="CHEBI:29105"/>
        <note>catalytic</note>
    </ligand>
</feature>
<dbReference type="InterPro" id="IPR024072">
    <property type="entry name" value="DHFR-like_dom_sf"/>
</dbReference>
<evidence type="ECO:0000256" key="17">
    <source>
        <dbReference type="PIRSR" id="PIRSR006769-2"/>
    </source>
</evidence>
<dbReference type="UniPathway" id="UPA00275">
    <property type="reaction ID" value="UER00401"/>
</dbReference>
<feature type="binding site" evidence="17">
    <location>
        <position position="171"/>
    </location>
    <ligand>
        <name>NADP(+)</name>
        <dbReference type="ChEBI" id="CHEBI:58349"/>
    </ligand>
</feature>
<dbReference type="InterPro" id="IPR004794">
    <property type="entry name" value="Eubact_RibD"/>
</dbReference>
<dbReference type="FunFam" id="3.40.140.10:FF:000025">
    <property type="entry name" value="Riboflavin biosynthesis protein RibD"/>
    <property type="match status" value="1"/>
</dbReference>
<evidence type="ECO:0000256" key="6">
    <source>
        <dbReference type="ARBA" id="ARBA00022619"/>
    </source>
</evidence>
<evidence type="ECO:0000256" key="10">
    <source>
        <dbReference type="ARBA" id="ARBA00022857"/>
    </source>
</evidence>
<evidence type="ECO:0000256" key="5">
    <source>
        <dbReference type="ARBA" id="ARBA00007417"/>
    </source>
</evidence>
<accession>A0A0D8BTE9</accession>
<dbReference type="InterPro" id="IPR011549">
    <property type="entry name" value="RibD_C"/>
</dbReference>
<dbReference type="Pfam" id="PF00383">
    <property type="entry name" value="dCMP_cyt_deam_1"/>
    <property type="match status" value="1"/>
</dbReference>
<gene>
    <name evidence="20" type="primary">ribD</name>
    <name evidence="20" type="ORF">LG52_703</name>
</gene>
<dbReference type="EC" id="3.5.4.26" evidence="15"/>
<comment type="pathway">
    <text evidence="2 15">Cofactor biosynthesis; riboflavin biosynthesis; 5-amino-6-(D-ribitylamino)uracil from GTP: step 2/4.</text>
</comment>
<evidence type="ECO:0000313" key="20">
    <source>
        <dbReference type="EMBL" id="KJE26672.1"/>
    </source>
</evidence>
<dbReference type="GO" id="GO:0008703">
    <property type="term" value="F:5-amino-6-(5-phosphoribosylamino)uracil reductase activity"/>
    <property type="evidence" value="ECO:0007669"/>
    <property type="project" value="UniProtKB-EC"/>
</dbReference>
<sequence length="380" mass="40771">MHNDEHYMRLALDVAKAGVGQTSPNPAVGAVVVNDGTVVGLGAHLKAGEPHAEVYAIRMAGEKARGATVYVTLEPCSHYGKTPPCADLLIQAGVRRVVVATTDPNPLVAGKGIAKLRQAGIDVDVGVLKDEADELNRMFFHYIAAKTPFVTLKFACSLDGKIATATGESKWITSEAAREDVHRLRARHDAILVGVNTVLTDNPKLTVRLGEKRKNPLRIILDTTLRTPLDAHVVADKEAETWIITGAVSREQAAAYERLGVRVFSMPAAQIDVRDVLRLLGEQGVMSLFVEGGSRVHDSFLRAGAVNEVIAYIAPKLIGGRGAPTPVGGLGFARLAEAVELDIRRIETIGPDIKIVAAPKRKEESLCSLALLKRSARSNK</sequence>
<evidence type="ECO:0000256" key="14">
    <source>
        <dbReference type="ARBA" id="ARBA00049886"/>
    </source>
</evidence>
<dbReference type="NCBIfam" id="TIGR00227">
    <property type="entry name" value="ribD_Cterm"/>
    <property type="match status" value="1"/>
</dbReference>
<keyword evidence="9 15" id="KW-0862">Zinc</keyword>
<comment type="catalytic activity">
    <reaction evidence="13 15">
        <text>5-amino-6-(5-phospho-D-ribitylamino)uracil + NADP(+) = 5-amino-6-(5-phospho-D-ribosylamino)uracil + NADPH + H(+)</text>
        <dbReference type="Rhea" id="RHEA:17845"/>
        <dbReference type="ChEBI" id="CHEBI:15378"/>
        <dbReference type="ChEBI" id="CHEBI:57783"/>
        <dbReference type="ChEBI" id="CHEBI:58349"/>
        <dbReference type="ChEBI" id="CHEBI:58421"/>
        <dbReference type="ChEBI" id="CHEBI:58453"/>
        <dbReference type="EC" id="1.1.1.193"/>
    </reaction>
</comment>
<dbReference type="PANTHER" id="PTHR38011:SF7">
    <property type="entry name" value="2,5-DIAMINO-6-RIBOSYLAMINO-4(3H)-PYRIMIDINONE 5'-PHOSPHATE REDUCTASE"/>
    <property type="match status" value="1"/>
</dbReference>
<evidence type="ECO:0000256" key="7">
    <source>
        <dbReference type="ARBA" id="ARBA00022723"/>
    </source>
</evidence>
<feature type="binding site" evidence="17">
    <location>
        <position position="201"/>
    </location>
    <ligand>
        <name>NADP(+)</name>
        <dbReference type="ChEBI" id="CHEBI:58349"/>
    </ligand>
</feature>
<dbReference type="InterPro" id="IPR050765">
    <property type="entry name" value="Riboflavin_Biosynth_HTPR"/>
</dbReference>
<feature type="binding site" evidence="17">
    <location>
        <position position="291"/>
    </location>
    <ligand>
        <name>substrate</name>
    </ligand>
</feature>
<dbReference type="GO" id="GO:0050661">
    <property type="term" value="F:NADP binding"/>
    <property type="evidence" value="ECO:0007669"/>
    <property type="project" value="InterPro"/>
</dbReference>
<evidence type="ECO:0000256" key="9">
    <source>
        <dbReference type="ARBA" id="ARBA00022833"/>
    </source>
</evidence>
<evidence type="ECO:0000256" key="8">
    <source>
        <dbReference type="ARBA" id="ARBA00022801"/>
    </source>
</evidence>
<evidence type="ECO:0000256" key="3">
    <source>
        <dbReference type="ARBA" id="ARBA00004910"/>
    </source>
</evidence>
<comment type="catalytic activity">
    <reaction evidence="14 15">
        <text>2,5-diamino-6-hydroxy-4-(5-phosphoribosylamino)-pyrimidine + H2O + H(+) = 5-amino-6-(5-phospho-D-ribosylamino)uracil + NH4(+)</text>
        <dbReference type="Rhea" id="RHEA:21868"/>
        <dbReference type="ChEBI" id="CHEBI:15377"/>
        <dbReference type="ChEBI" id="CHEBI:15378"/>
        <dbReference type="ChEBI" id="CHEBI:28938"/>
        <dbReference type="ChEBI" id="CHEBI:58453"/>
        <dbReference type="ChEBI" id="CHEBI:58614"/>
        <dbReference type="EC" id="3.5.4.26"/>
    </reaction>
</comment>
<proteinExistence type="inferred from homology"/>
<evidence type="ECO:0000256" key="13">
    <source>
        <dbReference type="ARBA" id="ARBA00049861"/>
    </source>
</evidence>
<organism evidence="20 21">
    <name type="scientific">Geobacillus kaustophilus</name>
    <dbReference type="NCBI Taxonomy" id="1462"/>
    <lineage>
        <taxon>Bacteria</taxon>
        <taxon>Bacillati</taxon>
        <taxon>Bacillota</taxon>
        <taxon>Bacilli</taxon>
        <taxon>Bacillales</taxon>
        <taxon>Anoxybacillaceae</taxon>
        <taxon>Geobacillus</taxon>
        <taxon>Geobacillus thermoleovorans group</taxon>
    </lineage>
</organism>
<dbReference type="GO" id="GO:0009231">
    <property type="term" value="P:riboflavin biosynthetic process"/>
    <property type="evidence" value="ECO:0007669"/>
    <property type="project" value="UniProtKB-UniPathway"/>
</dbReference>
<dbReference type="RefSeq" id="WP_044730947.1">
    <property type="nucleotide sequence ID" value="NZ_JYBP01000003.1"/>
</dbReference>
<keyword evidence="11 15" id="KW-0560">Oxidoreductase</keyword>
<dbReference type="EC" id="1.1.1.193" evidence="15"/>
<feature type="binding site" evidence="17">
    <location>
        <position position="197"/>
    </location>
    <ligand>
        <name>NADP(+)</name>
        <dbReference type="ChEBI" id="CHEBI:58349"/>
    </ligand>
</feature>
<dbReference type="GO" id="GO:0008270">
    <property type="term" value="F:zinc ion binding"/>
    <property type="evidence" value="ECO:0007669"/>
    <property type="project" value="InterPro"/>
</dbReference>
<keyword evidence="7 15" id="KW-0479">Metal-binding</keyword>
<feature type="binding site" evidence="18">
    <location>
        <position position="85"/>
    </location>
    <ligand>
        <name>Zn(2+)</name>
        <dbReference type="ChEBI" id="CHEBI:29105"/>
        <note>catalytic</note>
    </ligand>
</feature>
<dbReference type="Pfam" id="PF01872">
    <property type="entry name" value="RibD_C"/>
    <property type="match status" value="1"/>
</dbReference>
<protein>
    <recommendedName>
        <fullName evidence="15">Riboflavin biosynthesis protein RibD</fullName>
    </recommendedName>
    <domain>
        <recommendedName>
            <fullName evidence="15">Diaminohydroxyphosphoribosylaminopyrimidine deaminase</fullName>
            <shortName evidence="15">DRAP deaminase</shortName>
            <ecNumber evidence="15">3.5.4.26</ecNumber>
        </recommendedName>
        <alternativeName>
            <fullName evidence="15">Riboflavin-specific deaminase</fullName>
        </alternativeName>
    </domain>
    <domain>
        <recommendedName>
            <fullName evidence="15">5-amino-6-(5-phosphoribosylamino)uracil reductase</fullName>
            <ecNumber evidence="15">1.1.1.193</ecNumber>
        </recommendedName>
        <alternativeName>
            <fullName evidence="15">HTP reductase</fullName>
        </alternativeName>
    </domain>
</protein>
<comment type="pathway">
    <text evidence="3 15">Cofactor biosynthesis; riboflavin biosynthesis; 5-amino-6-(D-ribitylamino)uracil from GTP: step 3/4.</text>
</comment>
<name>A0A0D8BTE9_GEOKU</name>
<keyword evidence="6 15" id="KW-0686">Riboflavin biosynthesis</keyword>
<evidence type="ECO:0000313" key="21">
    <source>
        <dbReference type="Proteomes" id="UP000032522"/>
    </source>
</evidence>
<feature type="binding site" evidence="17">
    <location>
        <position position="223"/>
    </location>
    <ligand>
        <name>NADP(+)</name>
        <dbReference type="ChEBI" id="CHEBI:58349"/>
    </ligand>
</feature>
<evidence type="ECO:0000256" key="4">
    <source>
        <dbReference type="ARBA" id="ARBA00005259"/>
    </source>
</evidence>
<dbReference type="GO" id="GO:0008835">
    <property type="term" value="F:diaminohydroxyphosphoribosylaminopyrimidine deaminase activity"/>
    <property type="evidence" value="ECO:0007669"/>
    <property type="project" value="UniProtKB-EC"/>
</dbReference>
<feature type="binding site" evidence="17">
    <location>
        <position position="208"/>
    </location>
    <ligand>
        <name>substrate</name>
    </ligand>
</feature>
<comment type="similarity">
    <text evidence="5 15">In the C-terminal section; belongs to the HTP reductase family.</text>
</comment>
<feature type="binding site" evidence="17">
    <location>
        <position position="185"/>
    </location>
    <ligand>
        <name>substrate</name>
    </ligand>
</feature>
<dbReference type="CDD" id="cd01284">
    <property type="entry name" value="Riboflavin_deaminase-reductase"/>
    <property type="match status" value="1"/>
</dbReference>
<dbReference type="InterPro" id="IPR016193">
    <property type="entry name" value="Cytidine_deaminase-like"/>
</dbReference>
<feature type="binding site" evidence="17">
    <location>
        <begin position="293"/>
        <end position="299"/>
    </location>
    <ligand>
        <name>NADP(+)</name>
        <dbReference type="ChEBI" id="CHEBI:58349"/>
    </ligand>
</feature>
<comment type="function">
    <text evidence="1 15">Converts 2,5-diamino-6-(ribosylamino)-4(3h)-pyrimidinone 5'-phosphate into 5-amino-6-(ribosylamino)-2,4(1h,3h)-pyrimidinedione 5'-phosphate.</text>
</comment>
<feature type="binding site" evidence="18">
    <location>
        <position position="51"/>
    </location>
    <ligand>
        <name>Zn(2+)</name>
        <dbReference type="ChEBI" id="CHEBI:29105"/>
        <note>catalytic</note>
    </ligand>
</feature>
<feature type="binding site" evidence="17">
    <location>
        <position position="205"/>
    </location>
    <ligand>
        <name>substrate</name>
    </ligand>
</feature>
<dbReference type="Gene3D" id="3.40.430.10">
    <property type="entry name" value="Dihydrofolate Reductase, subunit A"/>
    <property type="match status" value="1"/>
</dbReference>
<feature type="binding site" evidence="17">
    <location>
        <position position="155"/>
    </location>
    <ligand>
        <name>NADP(+)</name>
        <dbReference type="ChEBI" id="CHEBI:58349"/>
    </ligand>
</feature>
<feature type="active site" description="Proton donor" evidence="16">
    <location>
        <position position="53"/>
    </location>
</feature>
<keyword evidence="10 15" id="KW-0521">NADP</keyword>
<evidence type="ECO:0000256" key="15">
    <source>
        <dbReference type="PIRNR" id="PIRNR006769"/>
    </source>
</evidence>
<keyword evidence="12" id="KW-0511">Multifunctional enzyme</keyword>
<comment type="cofactor">
    <cofactor evidence="15 18">
        <name>Zn(2+)</name>
        <dbReference type="ChEBI" id="CHEBI:29105"/>
    </cofactor>
    <text evidence="15 18">Binds 1 zinc ion.</text>
</comment>
<comment type="caution">
    <text evidence="20">The sequence shown here is derived from an EMBL/GenBank/DDBJ whole genome shotgun (WGS) entry which is preliminary data.</text>
</comment>
<evidence type="ECO:0000256" key="18">
    <source>
        <dbReference type="PIRSR" id="PIRSR006769-3"/>
    </source>
</evidence>
<dbReference type="OrthoDB" id="9800865at2"/>
<dbReference type="Proteomes" id="UP000032522">
    <property type="component" value="Unassembled WGS sequence"/>
</dbReference>
<dbReference type="AlphaFoldDB" id="A0A0D8BTE9"/>
<dbReference type="PIRSF" id="PIRSF006769">
    <property type="entry name" value="RibD"/>
    <property type="match status" value="1"/>
</dbReference>
<keyword evidence="8 15" id="KW-0378">Hydrolase</keyword>
<dbReference type="PROSITE" id="PS00903">
    <property type="entry name" value="CYT_DCMP_DEAMINASES_1"/>
    <property type="match status" value="1"/>
</dbReference>
<dbReference type="Gene3D" id="3.40.140.10">
    <property type="entry name" value="Cytidine Deaminase, domain 2"/>
    <property type="match status" value="1"/>
</dbReference>
<dbReference type="InterPro" id="IPR016192">
    <property type="entry name" value="APOBEC/CMP_deaminase_Zn-bd"/>
</dbReference>
<dbReference type="InterPro" id="IPR002734">
    <property type="entry name" value="RibDG_C"/>
</dbReference>
<reference evidence="20 21" key="1">
    <citation type="submission" date="2015-01" db="EMBL/GenBank/DDBJ databases">
        <authorList>
            <person name="Filippidou S."/>
            <person name="Jeanneret N."/>
            <person name="Russel-Delif L."/>
            <person name="Junier T."/>
            <person name="Wunderlin T."/>
            <person name="Molina V."/>
            <person name="Johnson S.L."/>
            <person name="Davenport K.W."/>
            <person name="Chain P.S."/>
            <person name="Dorador C."/>
            <person name="Junier P."/>
        </authorList>
    </citation>
    <scope>NUCLEOTIDE SEQUENCE [LARGE SCALE GENOMIC DNA]</scope>
    <source>
        <strain evidence="20 21">Et7/4</strain>
    </source>
</reference>
<dbReference type="PATRIC" id="fig|1462.6.peg.851"/>
<dbReference type="PANTHER" id="PTHR38011">
    <property type="entry name" value="DIHYDROFOLATE REDUCTASE FAMILY PROTEIN (AFU_ORTHOLOGUE AFUA_8G06820)"/>
    <property type="match status" value="1"/>
</dbReference>
<evidence type="ECO:0000256" key="12">
    <source>
        <dbReference type="ARBA" id="ARBA00023268"/>
    </source>
</evidence>
<feature type="domain" description="CMP/dCMP-type deaminase" evidence="19">
    <location>
        <begin position="2"/>
        <end position="124"/>
    </location>
</feature>
<evidence type="ECO:0000256" key="2">
    <source>
        <dbReference type="ARBA" id="ARBA00004882"/>
    </source>
</evidence>
<comment type="similarity">
    <text evidence="4 15">In the N-terminal section; belongs to the cytidine and deoxycytidylate deaminase family.</text>
</comment>
<dbReference type="InterPro" id="IPR002125">
    <property type="entry name" value="CMP_dCMP_dom"/>
</dbReference>
<feature type="binding site" evidence="17">
    <location>
        <position position="169"/>
    </location>
    <ligand>
        <name>NADP(+)</name>
        <dbReference type="ChEBI" id="CHEBI:58349"/>
    </ligand>
</feature>
<dbReference type="SUPFAM" id="SSF53927">
    <property type="entry name" value="Cytidine deaminase-like"/>
    <property type="match status" value="1"/>
</dbReference>
<evidence type="ECO:0000256" key="1">
    <source>
        <dbReference type="ARBA" id="ARBA00002151"/>
    </source>
</evidence>
<evidence type="ECO:0000256" key="16">
    <source>
        <dbReference type="PIRSR" id="PIRSR006769-1"/>
    </source>
</evidence>
<evidence type="ECO:0000259" key="19">
    <source>
        <dbReference type="PROSITE" id="PS51747"/>
    </source>
</evidence>
<dbReference type="PROSITE" id="PS51747">
    <property type="entry name" value="CYT_DCMP_DEAMINASES_2"/>
    <property type="match status" value="1"/>
</dbReference>
<dbReference type="NCBIfam" id="TIGR00326">
    <property type="entry name" value="eubact_ribD"/>
    <property type="match status" value="1"/>
</dbReference>
<dbReference type="SUPFAM" id="SSF53597">
    <property type="entry name" value="Dihydrofolate reductase-like"/>
    <property type="match status" value="1"/>
</dbReference>
<evidence type="ECO:0000256" key="11">
    <source>
        <dbReference type="ARBA" id="ARBA00023002"/>
    </source>
</evidence>
<dbReference type="EMBL" id="JYBP01000003">
    <property type="protein sequence ID" value="KJE26672.1"/>
    <property type="molecule type" value="Genomic_DNA"/>
</dbReference>